<evidence type="ECO:0000256" key="3">
    <source>
        <dbReference type="ARBA" id="ARBA00022692"/>
    </source>
</evidence>
<dbReference type="AlphaFoldDB" id="A0A7U7PQW9"/>
<keyword evidence="5 6" id="KW-0472">Membrane</keyword>
<dbReference type="InterPro" id="IPR018076">
    <property type="entry name" value="T2SS_GspF_dom"/>
</dbReference>
<comment type="subcellular location">
    <subcellularLocation>
        <location evidence="1">Cell membrane</location>
        <topology evidence="1">Multi-pass membrane protein</topology>
    </subcellularLocation>
</comment>
<dbReference type="Pfam" id="PF00482">
    <property type="entry name" value="T2SSF"/>
    <property type="match status" value="1"/>
</dbReference>
<keyword evidence="9" id="KW-1185">Reference proteome</keyword>
<evidence type="ECO:0000256" key="2">
    <source>
        <dbReference type="ARBA" id="ARBA00022475"/>
    </source>
</evidence>
<feature type="transmembrane region" description="Helical" evidence="6">
    <location>
        <begin position="95"/>
        <end position="113"/>
    </location>
</feature>
<keyword evidence="2" id="KW-1003">Cell membrane</keyword>
<evidence type="ECO:0000256" key="6">
    <source>
        <dbReference type="SAM" id="Phobius"/>
    </source>
</evidence>
<dbReference type="Proteomes" id="UP000053470">
    <property type="component" value="Unassembled WGS sequence"/>
</dbReference>
<feature type="domain" description="Type II secretion system protein GspF" evidence="7">
    <location>
        <begin position="152"/>
        <end position="278"/>
    </location>
</feature>
<dbReference type="EMBL" id="LN651281">
    <property type="protein sequence ID" value="CEJ17455.1"/>
    <property type="molecule type" value="Genomic_DNA"/>
</dbReference>
<organism evidence="8 9">
    <name type="scientific">Ralstonia solanacearum IPO1609</name>
    <dbReference type="NCBI Taxonomy" id="564066"/>
    <lineage>
        <taxon>Bacteria</taxon>
        <taxon>Pseudomonadati</taxon>
        <taxon>Pseudomonadota</taxon>
        <taxon>Betaproteobacteria</taxon>
        <taxon>Burkholderiales</taxon>
        <taxon>Burkholderiaceae</taxon>
        <taxon>Ralstonia</taxon>
        <taxon>Ralstonia solanacearum species complex</taxon>
    </lineage>
</organism>
<feature type="transmembrane region" description="Helical" evidence="6">
    <location>
        <begin position="296"/>
        <end position="316"/>
    </location>
</feature>
<feature type="transmembrane region" description="Helical" evidence="6">
    <location>
        <begin position="119"/>
        <end position="136"/>
    </location>
</feature>
<protein>
    <submittedName>
        <fullName evidence="8">Pilus assembly protein tadb</fullName>
    </submittedName>
</protein>
<feature type="transmembrane region" description="Helical" evidence="6">
    <location>
        <begin position="261"/>
        <end position="284"/>
    </location>
</feature>
<keyword evidence="4 6" id="KW-1133">Transmembrane helix</keyword>
<gene>
    <name evidence="8" type="primary">tadB2</name>
    <name evidence="8" type="ORF">RSIPO_04154</name>
</gene>
<dbReference type="GO" id="GO:0005886">
    <property type="term" value="C:plasma membrane"/>
    <property type="evidence" value="ECO:0007669"/>
    <property type="project" value="UniProtKB-SubCell"/>
</dbReference>
<evidence type="ECO:0000259" key="7">
    <source>
        <dbReference type="Pfam" id="PF00482"/>
    </source>
</evidence>
<evidence type="ECO:0000313" key="9">
    <source>
        <dbReference type="Proteomes" id="UP000053470"/>
    </source>
</evidence>
<evidence type="ECO:0000256" key="5">
    <source>
        <dbReference type="ARBA" id="ARBA00023136"/>
    </source>
</evidence>
<dbReference type="PANTHER" id="PTHR35007">
    <property type="entry name" value="INTEGRAL MEMBRANE PROTEIN-RELATED"/>
    <property type="match status" value="1"/>
</dbReference>
<proteinExistence type="predicted"/>
<evidence type="ECO:0000313" key="8">
    <source>
        <dbReference type="EMBL" id="CEJ17455.1"/>
    </source>
</evidence>
<evidence type="ECO:0000256" key="1">
    <source>
        <dbReference type="ARBA" id="ARBA00004651"/>
    </source>
</evidence>
<keyword evidence="3 6" id="KW-0812">Transmembrane</keyword>
<reference evidence="8" key="1">
    <citation type="submission" date="2014-11" db="EMBL/GenBank/DDBJ databases">
        <authorList>
            <person name="Genoscope - CEA"/>
        </authorList>
    </citation>
    <scope>NUCLEOTIDE SEQUENCE</scope>
    <source>
        <strain evidence="8">IPO1609</strain>
    </source>
</reference>
<reference evidence="8" key="2">
    <citation type="submission" date="2022-04" db="EMBL/GenBank/DDBJ databases">
        <title>Genomic draft of R. solanacearum strain IPO1609, a phylotype IIB1/biovar 2/race 3 strain isolated from potato in Europe.</title>
        <authorList>
            <person name="Boucher C."/>
            <person name="Carrere S."/>
            <person name="Dossat C."/>
            <person name="Elbaz M."/>
            <person name="Genin S."/>
            <person name="Gouzy J."/>
            <person name="Prior P."/>
            <person name="Segurens B."/>
            <person name="Wincker P."/>
        </authorList>
    </citation>
    <scope>NUCLEOTIDE SEQUENCE</scope>
    <source>
        <strain evidence="8">IPO1609</strain>
    </source>
</reference>
<name>A0A7U7PQW9_RALSL</name>
<evidence type="ECO:0000256" key="4">
    <source>
        <dbReference type="ARBA" id="ARBA00022989"/>
    </source>
</evidence>
<feature type="transmembrane region" description="Helical" evidence="6">
    <location>
        <begin position="16"/>
        <end position="35"/>
    </location>
</feature>
<accession>A0A7U7PQW9</accession>
<dbReference type="PANTHER" id="PTHR35007:SF1">
    <property type="entry name" value="PILUS ASSEMBLY PROTEIN"/>
    <property type="match status" value="1"/>
</dbReference>
<sequence>MSALAAEEDDSMSEGALWSGCLALLLVGASLMLWAESVRRRERETSRSFVRAQTEQINARYQVSAQSVPTGVPDSLHRAWHDALRRADLEPGRRLYVLVFGPLAVIALVAWAVSSLLSAVTAILLYALVAAFLFWSRTRRMKERLMQQLPGFLDGVVRLMSIGSAVPAAFQAASANTEPPLRTCLALTTQLQRAGKDLDAAVLAVGQQYRVNELVLLSSVLRLALRYGGRADIVMERTAAFMRDREQAQKELLALSAETRLSAWILGLLPVVVGGIIIMFNATYVMSMWRDPAGKMLMMAAFGLEVMGSLMLARLAKAI</sequence>